<sequence>MFRQILFILAFTMTFISLQAQNSSTLYKGTVNGKMAITLFFQSVDSDCGSGVYYNAMYKYDNVSNWLELNVTEGAQKQFAMVEEHFTGLMIIKKEGDMMNGTWIGPDGKKQLPVQLKKVTISSKEMEKYRSKMEQINFENHDC</sequence>
<feature type="signal peptide" evidence="1">
    <location>
        <begin position="1"/>
        <end position="20"/>
    </location>
</feature>
<dbReference type="EMBL" id="VTPV01000011">
    <property type="protein sequence ID" value="KAB1229476.1"/>
    <property type="molecule type" value="Genomic_DNA"/>
</dbReference>
<reference evidence="2 3" key="1">
    <citation type="journal article" date="2019" name="Stand. Genomic Sci.">
        <title>Draft Whole-Genome Sequence of a Novel Chryseobacterium viscerum Strain Isolated from Fresh Water at Dripping Springs, New Mexico.</title>
        <authorList>
            <person name="Kyndt J.A."/>
            <person name="Moore T.C."/>
        </authorList>
    </citation>
    <scope>NUCLEOTIDE SEQUENCE [LARGE SCALE GENOMIC DNA]</scope>
    <source>
        <strain evidence="2 3">DPS</strain>
    </source>
</reference>
<protein>
    <submittedName>
        <fullName evidence="2">Uncharacterized protein</fullName>
    </submittedName>
</protein>
<dbReference type="Proteomes" id="UP000326384">
    <property type="component" value="Unassembled WGS sequence"/>
</dbReference>
<evidence type="ECO:0000313" key="3">
    <source>
        <dbReference type="Proteomes" id="UP000326384"/>
    </source>
</evidence>
<organism evidence="2 3">
    <name type="scientific">Chryseobacterium viscerum</name>
    <dbReference type="NCBI Taxonomy" id="1037377"/>
    <lineage>
        <taxon>Bacteria</taxon>
        <taxon>Pseudomonadati</taxon>
        <taxon>Bacteroidota</taxon>
        <taxon>Flavobacteriia</taxon>
        <taxon>Flavobacteriales</taxon>
        <taxon>Weeksellaceae</taxon>
        <taxon>Chryseobacterium group</taxon>
        <taxon>Chryseobacterium</taxon>
    </lineage>
</organism>
<dbReference type="RefSeq" id="WP_103232709.1">
    <property type="nucleotide sequence ID" value="NZ_PPEG02000006.1"/>
</dbReference>
<proteinExistence type="predicted"/>
<keyword evidence="1" id="KW-0732">Signal</keyword>
<accession>A0A5N4BM44</accession>
<comment type="caution">
    <text evidence="2">The sequence shown here is derived from an EMBL/GenBank/DDBJ whole genome shotgun (WGS) entry which is preliminary data.</text>
</comment>
<gene>
    <name evidence="2" type="ORF">F8D52_18100</name>
</gene>
<evidence type="ECO:0000256" key="1">
    <source>
        <dbReference type="SAM" id="SignalP"/>
    </source>
</evidence>
<keyword evidence="3" id="KW-1185">Reference proteome</keyword>
<name>A0A5N4BM44_9FLAO</name>
<feature type="chain" id="PRO_5046843622" evidence="1">
    <location>
        <begin position="21"/>
        <end position="143"/>
    </location>
</feature>
<evidence type="ECO:0000313" key="2">
    <source>
        <dbReference type="EMBL" id="KAB1229476.1"/>
    </source>
</evidence>